<reference evidence="1 2" key="1">
    <citation type="journal article" date="2019" name="New Phytol.">
        <title>Comparative genomics reveals unique wood-decay strategies and fruiting body development in the Schizophyllaceae.</title>
        <authorList>
            <person name="Almasi E."/>
            <person name="Sahu N."/>
            <person name="Krizsan K."/>
            <person name="Balint B."/>
            <person name="Kovacs G.M."/>
            <person name="Kiss B."/>
            <person name="Cseklye J."/>
            <person name="Drula E."/>
            <person name="Henrissat B."/>
            <person name="Nagy I."/>
            <person name="Chovatia M."/>
            <person name="Adam C."/>
            <person name="LaButti K."/>
            <person name="Lipzen A."/>
            <person name="Riley R."/>
            <person name="Grigoriev I.V."/>
            <person name="Nagy L.G."/>
        </authorList>
    </citation>
    <scope>NUCLEOTIDE SEQUENCE [LARGE SCALE GENOMIC DNA]</scope>
    <source>
        <strain evidence="1 2">NL-1724</strain>
    </source>
</reference>
<evidence type="ECO:0000313" key="2">
    <source>
        <dbReference type="Proteomes" id="UP000320762"/>
    </source>
</evidence>
<dbReference type="Gene3D" id="3.80.10.10">
    <property type="entry name" value="Ribonuclease Inhibitor"/>
    <property type="match status" value="1"/>
</dbReference>
<keyword evidence="2" id="KW-1185">Reference proteome</keyword>
<dbReference type="InterPro" id="IPR032675">
    <property type="entry name" value="LRR_dom_sf"/>
</dbReference>
<dbReference type="OrthoDB" id="3543113at2759"/>
<protein>
    <recommendedName>
        <fullName evidence="3">F-box domain-containing protein</fullName>
    </recommendedName>
</protein>
<evidence type="ECO:0008006" key="3">
    <source>
        <dbReference type="Google" id="ProtNLM"/>
    </source>
</evidence>
<proteinExistence type="predicted"/>
<comment type="caution">
    <text evidence="1">The sequence shown here is derived from an EMBL/GenBank/DDBJ whole genome shotgun (WGS) entry which is preliminary data.</text>
</comment>
<sequence>MSDALYIPDIQGLICENLWTVRLEDLLRLKAVSRSWAAAVEPFLWKNLSRLRYLLRYLPEDAWEERLAIFSPRPSFPDEHRFRLDFKIKRDLVPSDWTPVYEKARFVRTFQLQTKCNAEVFRAIIACPPSLPLFPGLLDVDYSEAGALISEDCAVLHEQMLVAFGMHSTIENFYGNLGPWLLRALLHGQSIRTISDMHCMFMDGLHSSLFDNTRNMTPWILDLFHRRPFFDVVDSLSYAWIEGRSSPLEHAPARPVRTTDDEDLAATLPSYVSLYILRIRERRITTHHFHLEDLRPLAGFRDLTECVLEVGNPALTDDDCKEIARWWPTLRVLKLGNRNLDKAPTCTLRAVVAFAERCPHLTSLAVPIDASVFCHTPALRHALEDLFVGDSPIEDVHAVAEFLRTVFPRLAEVRYGWTLRGNGHGDVSRRLVAWDEVRELVTGKLPGRNIYLHGVEERAYWSDEEFY</sequence>
<evidence type="ECO:0000313" key="1">
    <source>
        <dbReference type="EMBL" id="TRM56108.1"/>
    </source>
</evidence>
<name>A0A550BU91_9AGAR</name>
<organism evidence="1 2">
    <name type="scientific">Schizophyllum amplum</name>
    <dbReference type="NCBI Taxonomy" id="97359"/>
    <lineage>
        <taxon>Eukaryota</taxon>
        <taxon>Fungi</taxon>
        <taxon>Dikarya</taxon>
        <taxon>Basidiomycota</taxon>
        <taxon>Agaricomycotina</taxon>
        <taxon>Agaricomycetes</taxon>
        <taxon>Agaricomycetidae</taxon>
        <taxon>Agaricales</taxon>
        <taxon>Schizophyllaceae</taxon>
        <taxon>Schizophyllum</taxon>
    </lineage>
</organism>
<accession>A0A550BU91</accession>
<gene>
    <name evidence="1" type="ORF">BD626DRAFT_636079</name>
</gene>
<dbReference type="Proteomes" id="UP000320762">
    <property type="component" value="Unassembled WGS sequence"/>
</dbReference>
<dbReference type="STRING" id="97359.A0A550BU91"/>
<dbReference type="AlphaFoldDB" id="A0A550BU91"/>
<dbReference type="EMBL" id="VDMD01000080">
    <property type="protein sequence ID" value="TRM56108.1"/>
    <property type="molecule type" value="Genomic_DNA"/>
</dbReference>